<feature type="non-terminal residue" evidence="1">
    <location>
        <position position="112"/>
    </location>
</feature>
<sequence>MHPEFMKIEADYQNMLNSGVEQYLMTVMSDLLGQHEDHEVMITPVIGYDFTVGTPILLTVAAVGFAKIGNVNVPLSIALWPLGEISSGMLGWADQMEIDPEDIVGTLLERKL</sequence>
<reference evidence="1" key="1">
    <citation type="submission" date="2018-05" db="EMBL/GenBank/DDBJ databases">
        <authorList>
            <person name="Lanie J.A."/>
            <person name="Ng W.-L."/>
            <person name="Kazmierczak K.M."/>
            <person name="Andrzejewski T.M."/>
            <person name="Davidsen T.M."/>
            <person name="Wayne K.J."/>
            <person name="Tettelin H."/>
            <person name="Glass J.I."/>
            <person name="Rusch D."/>
            <person name="Podicherti R."/>
            <person name="Tsui H.-C.T."/>
            <person name="Winkler M.E."/>
        </authorList>
    </citation>
    <scope>NUCLEOTIDE SEQUENCE</scope>
</reference>
<gene>
    <name evidence="1" type="ORF">METZ01_LOCUS206925</name>
</gene>
<accession>A0A382EVS3</accession>
<proteinExistence type="predicted"/>
<dbReference type="AlphaFoldDB" id="A0A382EVS3"/>
<evidence type="ECO:0000313" key="1">
    <source>
        <dbReference type="EMBL" id="SVB54071.1"/>
    </source>
</evidence>
<organism evidence="1">
    <name type="scientific">marine metagenome</name>
    <dbReference type="NCBI Taxonomy" id="408172"/>
    <lineage>
        <taxon>unclassified sequences</taxon>
        <taxon>metagenomes</taxon>
        <taxon>ecological metagenomes</taxon>
    </lineage>
</organism>
<protein>
    <submittedName>
        <fullName evidence="1">Uncharacterized protein</fullName>
    </submittedName>
</protein>
<name>A0A382EVS3_9ZZZZ</name>
<dbReference type="EMBL" id="UINC01046276">
    <property type="protein sequence ID" value="SVB54071.1"/>
    <property type="molecule type" value="Genomic_DNA"/>
</dbReference>